<dbReference type="Proteomes" id="UP000295773">
    <property type="component" value="Unassembled WGS sequence"/>
</dbReference>
<accession>A0A4V6P1V3</accession>
<name>A0A4V6P1V3_9FIRM</name>
<organism evidence="1 2">
    <name type="scientific">Longicatena caecimuris</name>
    <dbReference type="NCBI Taxonomy" id="1796635"/>
    <lineage>
        <taxon>Bacteria</taxon>
        <taxon>Bacillati</taxon>
        <taxon>Bacillota</taxon>
        <taxon>Erysipelotrichia</taxon>
        <taxon>Erysipelotrichales</taxon>
        <taxon>Erysipelotrichaceae</taxon>
        <taxon>Longicatena</taxon>
    </lineage>
</organism>
<dbReference type="AlphaFoldDB" id="A0A4V6P1V3"/>
<evidence type="ECO:0000313" key="2">
    <source>
        <dbReference type="Proteomes" id="UP000295773"/>
    </source>
</evidence>
<dbReference type="EMBL" id="SMBP01000029">
    <property type="protein sequence ID" value="TCU52935.1"/>
    <property type="molecule type" value="Genomic_DNA"/>
</dbReference>
<keyword evidence="2" id="KW-1185">Reference proteome</keyword>
<evidence type="ECO:0000313" key="1">
    <source>
        <dbReference type="EMBL" id="TCU52935.1"/>
    </source>
</evidence>
<dbReference type="InterPro" id="IPR012851">
    <property type="entry name" value="Spore_coat_CotF-like"/>
</dbReference>
<gene>
    <name evidence="1" type="ORF">EDD61_1294</name>
</gene>
<protein>
    <submittedName>
        <fullName evidence="1">Coat F domain-containing protein</fullName>
    </submittedName>
</protein>
<proteinExistence type="predicted"/>
<sequence>MSGSTNNYSDKEIATNLLITLKHMKSEYNTFSQEASNEELFKEVDTLYQDLSAQQRKVYEMMKEQGWYKMTSDSEKNISKAYTKFSKMEDELCE</sequence>
<dbReference type="RefSeq" id="WP_008979730.1">
    <property type="nucleotide sequence ID" value="NZ_DBGDHU010000024.1"/>
</dbReference>
<dbReference type="Pfam" id="PF07875">
    <property type="entry name" value="Coat_F"/>
    <property type="match status" value="1"/>
</dbReference>
<reference evidence="1 2" key="1">
    <citation type="submission" date="2019-03" db="EMBL/GenBank/DDBJ databases">
        <title>Genomic Encyclopedia of Type Strains, Phase IV (KMG-IV): sequencing the most valuable type-strain genomes for metagenomic binning, comparative biology and taxonomic classification.</title>
        <authorList>
            <person name="Goeker M."/>
        </authorList>
    </citation>
    <scope>NUCLEOTIDE SEQUENCE [LARGE SCALE GENOMIC DNA]</scope>
    <source>
        <strain evidence="1 2">DSM 29481</strain>
    </source>
</reference>
<comment type="caution">
    <text evidence="1">The sequence shown here is derived from an EMBL/GenBank/DDBJ whole genome shotgun (WGS) entry which is preliminary data.</text>
</comment>